<evidence type="ECO:0000313" key="8">
    <source>
        <dbReference type="Proteomes" id="UP000176101"/>
    </source>
</evidence>
<evidence type="ECO:0000259" key="6">
    <source>
        <dbReference type="PROSITE" id="PS51012"/>
    </source>
</evidence>
<dbReference type="Pfam" id="PF12698">
    <property type="entry name" value="ABC2_membrane_3"/>
    <property type="match status" value="1"/>
</dbReference>
<evidence type="ECO:0000256" key="5">
    <source>
        <dbReference type="SAM" id="Phobius"/>
    </source>
</evidence>
<comment type="caution">
    <text evidence="7">The sequence shown here is derived from an EMBL/GenBank/DDBJ whole genome shotgun (WGS) entry which is preliminary data.</text>
</comment>
<keyword evidence="8" id="KW-1185">Reference proteome</keyword>
<gene>
    <name evidence="7" type="ORF">AN216_22750</name>
</gene>
<evidence type="ECO:0000313" key="7">
    <source>
        <dbReference type="EMBL" id="OEU95959.1"/>
    </source>
</evidence>
<dbReference type="PATRIC" id="fig|1075402.3.peg.764"/>
<evidence type="ECO:0000256" key="1">
    <source>
        <dbReference type="ARBA" id="ARBA00004141"/>
    </source>
</evidence>
<dbReference type="OrthoDB" id="3214063at2"/>
<evidence type="ECO:0000256" key="3">
    <source>
        <dbReference type="ARBA" id="ARBA00022989"/>
    </source>
</evidence>
<feature type="transmembrane region" description="Helical" evidence="5">
    <location>
        <begin position="63"/>
        <end position="83"/>
    </location>
</feature>
<evidence type="ECO:0000256" key="2">
    <source>
        <dbReference type="ARBA" id="ARBA00022692"/>
    </source>
</evidence>
<protein>
    <recommendedName>
        <fullName evidence="6">ABC transmembrane type-2 domain-containing protein</fullName>
    </recommendedName>
</protein>
<dbReference type="AlphaFoldDB" id="A0A1E7JWI1"/>
<feature type="transmembrane region" description="Helical" evidence="5">
    <location>
        <begin position="227"/>
        <end position="245"/>
    </location>
</feature>
<dbReference type="PROSITE" id="PS51012">
    <property type="entry name" value="ABC_TM2"/>
    <property type="match status" value="1"/>
</dbReference>
<dbReference type="GO" id="GO:0140359">
    <property type="term" value="F:ABC-type transporter activity"/>
    <property type="evidence" value="ECO:0007669"/>
    <property type="project" value="InterPro"/>
</dbReference>
<sequence>MTTIAGRMSALGRAEFTLLVRNRSAMFTALLVPPGLVLGARQMFDGMPMVREAGLSIGEMLMATGFGLVLTMAIYTTLVASYVTRREELVLKRLRTGEASDTQILASTALPVTVLGLAQVVLLLVAGVTLMDVGVPERPDLLLVGVLSGMLLTALLAAVTTIITRTVESAQITVMPVMMVTMVTSGMVTPLDALPGAVAEVCRFLPLTPAVQLVQGGLLGGMDALEVLRALGVTLAWTALAVFAVRRWFRWEPRR</sequence>
<evidence type="ECO:0000256" key="4">
    <source>
        <dbReference type="ARBA" id="ARBA00023136"/>
    </source>
</evidence>
<keyword evidence="3 5" id="KW-1133">Transmembrane helix</keyword>
<feature type="transmembrane region" description="Helical" evidence="5">
    <location>
        <begin position="141"/>
        <end position="163"/>
    </location>
</feature>
<dbReference type="InterPro" id="IPR013525">
    <property type="entry name" value="ABC2_TM"/>
</dbReference>
<dbReference type="STRING" id="1075402.AN216_22750"/>
<dbReference type="GO" id="GO:0016020">
    <property type="term" value="C:membrane"/>
    <property type="evidence" value="ECO:0007669"/>
    <property type="project" value="UniProtKB-SubCell"/>
</dbReference>
<reference evidence="7 8" key="1">
    <citation type="journal article" date="2016" name="Front. Microbiol.">
        <title>Comparative Genomics Analysis of Streptomyces Species Reveals Their Adaptation to the Marine Environment and Their Diversity at the Genomic Level.</title>
        <authorList>
            <person name="Tian X."/>
            <person name="Zhang Z."/>
            <person name="Yang T."/>
            <person name="Chen M."/>
            <person name="Li J."/>
            <person name="Chen F."/>
            <person name="Yang J."/>
            <person name="Li W."/>
            <person name="Zhang B."/>
            <person name="Zhang Z."/>
            <person name="Wu J."/>
            <person name="Zhang C."/>
            <person name="Long L."/>
            <person name="Xiao J."/>
        </authorList>
    </citation>
    <scope>NUCLEOTIDE SEQUENCE [LARGE SCALE GENOMIC DNA]</scope>
    <source>
        <strain evidence="7 8">SCSIO 02100</strain>
    </source>
</reference>
<accession>A0A1E7JWI1</accession>
<organism evidence="7 8">
    <name type="scientific">Streptomyces oceani</name>
    <dbReference type="NCBI Taxonomy" id="1075402"/>
    <lineage>
        <taxon>Bacteria</taxon>
        <taxon>Bacillati</taxon>
        <taxon>Actinomycetota</taxon>
        <taxon>Actinomycetes</taxon>
        <taxon>Kitasatosporales</taxon>
        <taxon>Streptomycetaceae</taxon>
        <taxon>Streptomyces</taxon>
    </lineage>
</organism>
<feature type="domain" description="ABC transmembrane type-2" evidence="6">
    <location>
        <begin position="24"/>
        <end position="248"/>
    </location>
</feature>
<keyword evidence="2 5" id="KW-0812">Transmembrane</keyword>
<dbReference type="InterPro" id="IPR047817">
    <property type="entry name" value="ABC2_TM_bact-type"/>
</dbReference>
<keyword evidence="4 5" id="KW-0472">Membrane</keyword>
<comment type="subcellular location">
    <subcellularLocation>
        <location evidence="1">Membrane</location>
        <topology evidence="1">Multi-pass membrane protein</topology>
    </subcellularLocation>
</comment>
<dbReference type="PANTHER" id="PTHR43027:SF2">
    <property type="entry name" value="TRANSPORT PERMEASE PROTEIN"/>
    <property type="match status" value="1"/>
</dbReference>
<name>A0A1E7JWI1_9ACTN</name>
<dbReference type="InterPro" id="IPR052902">
    <property type="entry name" value="ABC-2_transporter"/>
</dbReference>
<dbReference type="PANTHER" id="PTHR43027">
    <property type="entry name" value="DOXORUBICIN RESISTANCE ABC TRANSPORTER PERMEASE PROTEIN DRRC-RELATED"/>
    <property type="match status" value="1"/>
</dbReference>
<proteinExistence type="predicted"/>
<feature type="transmembrane region" description="Helical" evidence="5">
    <location>
        <begin position="170"/>
        <end position="188"/>
    </location>
</feature>
<dbReference type="RefSeq" id="WP_070198571.1">
    <property type="nucleotide sequence ID" value="NZ_LJGU01000149.1"/>
</dbReference>
<dbReference type="EMBL" id="LJGU01000149">
    <property type="protein sequence ID" value="OEU95959.1"/>
    <property type="molecule type" value="Genomic_DNA"/>
</dbReference>
<dbReference type="Proteomes" id="UP000176101">
    <property type="component" value="Unassembled WGS sequence"/>
</dbReference>
<feature type="transmembrane region" description="Helical" evidence="5">
    <location>
        <begin position="104"/>
        <end position="129"/>
    </location>
</feature>